<proteinExistence type="predicted"/>
<protein>
    <submittedName>
        <fullName evidence="1">Uncharacterized protein</fullName>
    </submittedName>
</protein>
<dbReference type="EMBL" id="FNDI01000026">
    <property type="protein sequence ID" value="SDI88757.1"/>
    <property type="molecule type" value="Genomic_DNA"/>
</dbReference>
<dbReference type="Proteomes" id="UP000198900">
    <property type="component" value="Unassembled WGS sequence"/>
</dbReference>
<organism evidence="1 2">
    <name type="scientific">Paraburkholderia steynii</name>
    <dbReference type="NCBI Taxonomy" id="1245441"/>
    <lineage>
        <taxon>Bacteria</taxon>
        <taxon>Pseudomonadati</taxon>
        <taxon>Pseudomonadota</taxon>
        <taxon>Betaproteobacteria</taxon>
        <taxon>Burkholderiales</taxon>
        <taxon>Burkholderiaceae</taxon>
        <taxon>Paraburkholderia</taxon>
    </lineage>
</organism>
<comment type="caution">
    <text evidence="1">The sequence shown here is derived from an EMBL/GenBank/DDBJ whole genome shotgun (WGS) entry which is preliminary data.</text>
</comment>
<gene>
    <name evidence="1" type="ORF">SAMN04487926_126108</name>
</gene>
<evidence type="ECO:0000313" key="2">
    <source>
        <dbReference type="Proteomes" id="UP000198900"/>
    </source>
</evidence>
<keyword evidence="2" id="KW-1185">Reference proteome</keyword>
<evidence type="ECO:0000313" key="1">
    <source>
        <dbReference type="EMBL" id="SDI88757.1"/>
    </source>
</evidence>
<dbReference type="AlphaFoldDB" id="A0A7Z7FLX6"/>
<reference evidence="1" key="1">
    <citation type="submission" date="2016-10" db="EMBL/GenBank/DDBJ databases">
        <authorList>
            <person name="Varghese N."/>
            <person name="Submissions S."/>
        </authorList>
    </citation>
    <scope>NUCLEOTIDE SEQUENCE [LARGE SCALE GENOMIC DNA]</scope>
    <source>
        <strain evidence="1">YR281</strain>
    </source>
</reference>
<name>A0A7Z7FLX6_9BURK</name>
<accession>A0A7Z7FLX6</accession>
<sequence>MLPSPEWYAYGAKAYTQFATWAAVDYLARRAATRVREAGEAYRESVGNAREQVRCRMKDGAVGGPQAGRRIGGVSRFLLPTFLCGGKEK</sequence>